<name>A0A560FLE6_9PROT</name>
<evidence type="ECO:0000256" key="3">
    <source>
        <dbReference type="ARBA" id="ARBA00022670"/>
    </source>
</evidence>
<evidence type="ECO:0000256" key="12">
    <source>
        <dbReference type="SAM" id="SignalP"/>
    </source>
</evidence>
<keyword evidence="4" id="KW-0479">Metal-binding</keyword>
<gene>
    <name evidence="13" type="ORF">FBZ89_10355</name>
</gene>
<reference evidence="13 14" key="1">
    <citation type="submission" date="2019-06" db="EMBL/GenBank/DDBJ databases">
        <title>Genomic Encyclopedia of Type Strains, Phase IV (KMG-V): Genome sequencing to study the core and pangenomes of soil and plant-associated prokaryotes.</title>
        <authorList>
            <person name="Whitman W."/>
        </authorList>
    </citation>
    <scope>NUCLEOTIDE SEQUENCE [LARGE SCALE GENOMIC DNA]</scope>
    <source>
        <strain evidence="13 14">BR 11880</strain>
    </source>
</reference>
<dbReference type="PANTHER" id="PTHR37425:SF1">
    <property type="entry name" value="OUTER MEMBRANE PROTEIN"/>
    <property type="match status" value="1"/>
</dbReference>
<dbReference type="Proteomes" id="UP000319859">
    <property type="component" value="Unassembled WGS sequence"/>
</dbReference>
<evidence type="ECO:0000256" key="8">
    <source>
        <dbReference type="ARBA" id="ARBA00023049"/>
    </source>
</evidence>
<organism evidence="13 14">
    <name type="scientific">Nitrospirillum amazonense</name>
    <dbReference type="NCBI Taxonomy" id="28077"/>
    <lineage>
        <taxon>Bacteria</taxon>
        <taxon>Pseudomonadati</taxon>
        <taxon>Pseudomonadota</taxon>
        <taxon>Alphaproteobacteria</taxon>
        <taxon>Rhodospirillales</taxon>
        <taxon>Azospirillaceae</taxon>
        <taxon>Nitrospirillum</taxon>
    </lineage>
</organism>
<feature type="signal peptide" evidence="12">
    <location>
        <begin position="1"/>
        <end position="27"/>
    </location>
</feature>
<comment type="similarity">
    <text evidence="10">Belongs to the peptidase M15 family.</text>
</comment>
<comment type="pathway">
    <text evidence="2">Cell wall biogenesis; cell wall polysaccharide biosynthesis.</text>
</comment>
<dbReference type="InterPro" id="IPR009045">
    <property type="entry name" value="Zn_M74/Hedgehog-like"/>
</dbReference>
<sequence length="207" mass="22350">MTKPSFRFARARFARAASLSLMLAVVAACGGGTPKPFPVPPAEADLPPANTAAIRRVVLVHPPSKEKVDVIYWHDGAYDAHAMAEVAHIMRDRHAGETHDIDPALMDFISGVILRSSLPPTTQVDILSGYRSPETNAALVKVNRNAARESFHMQGRAADIRIPALKGDAITEIAKTMQRGGAAFYDGSGHTHVDTGPVRTWATYSTR</sequence>
<feature type="chain" id="PRO_5021871106" description="Murein endopeptidase K" evidence="12">
    <location>
        <begin position="28"/>
        <end position="207"/>
    </location>
</feature>
<evidence type="ECO:0000313" key="14">
    <source>
        <dbReference type="Proteomes" id="UP000319859"/>
    </source>
</evidence>
<evidence type="ECO:0000256" key="7">
    <source>
        <dbReference type="ARBA" id="ARBA00022833"/>
    </source>
</evidence>
<keyword evidence="8" id="KW-0482">Metalloprotease</keyword>
<evidence type="ECO:0000256" key="6">
    <source>
        <dbReference type="ARBA" id="ARBA00022801"/>
    </source>
</evidence>
<keyword evidence="7" id="KW-0862">Zinc</keyword>
<dbReference type="Gene3D" id="3.30.1380.10">
    <property type="match status" value="1"/>
</dbReference>
<evidence type="ECO:0000256" key="1">
    <source>
        <dbReference type="ARBA" id="ARBA00001947"/>
    </source>
</evidence>
<dbReference type="OrthoDB" id="9782994at2"/>
<dbReference type="RefSeq" id="WP_145749050.1">
    <property type="nucleotide sequence ID" value="NZ_VITN01000003.1"/>
</dbReference>
<keyword evidence="9" id="KW-0961">Cell wall biogenesis/degradation</keyword>
<keyword evidence="5 12" id="KW-0732">Signal</keyword>
<dbReference type="PROSITE" id="PS51257">
    <property type="entry name" value="PROKAR_LIPOPROTEIN"/>
    <property type="match status" value="1"/>
</dbReference>
<proteinExistence type="inferred from homology"/>
<evidence type="ECO:0000256" key="2">
    <source>
        <dbReference type="ARBA" id="ARBA00004776"/>
    </source>
</evidence>
<comment type="caution">
    <text evidence="13">The sequence shown here is derived from an EMBL/GenBank/DDBJ whole genome shotgun (WGS) entry which is preliminary data.</text>
</comment>
<dbReference type="GO" id="GO:0008237">
    <property type="term" value="F:metallopeptidase activity"/>
    <property type="evidence" value="ECO:0007669"/>
    <property type="project" value="UniProtKB-KW"/>
</dbReference>
<evidence type="ECO:0000256" key="5">
    <source>
        <dbReference type="ARBA" id="ARBA00022729"/>
    </source>
</evidence>
<keyword evidence="3" id="KW-0645">Protease</keyword>
<evidence type="ECO:0000256" key="9">
    <source>
        <dbReference type="ARBA" id="ARBA00023316"/>
    </source>
</evidence>
<keyword evidence="6" id="KW-0378">Hydrolase</keyword>
<evidence type="ECO:0000256" key="4">
    <source>
        <dbReference type="ARBA" id="ARBA00022723"/>
    </source>
</evidence>
<dbReference type="AlphaFoldDB" id="A0A560FLE6"/>
<evidence type="ECO:0000256" key="11">
    <source>
        <dbReference type="ARBA" id="ARBA00093666"/>
    </source>
</evidence>
<dbReference type="InterPro" id="IPR010275">
    <property type="entry name" value="MepK"/>
</dbReference>
<dbReference type="GO" id="GO:0006508">
    <property type="term" value="P:proteolysis"/>
    <property type="evidence" value="ECO:0007669"/>
    <property type="project" value="UniProtKB-KW"/>
</dbReference>
<accession>A0A560FLE6</accession>
<dbReference type="GO" id="GO:0046872">
    <property type="term" value="F:metal ion binding"/>
    <property type="evidence" value="ECO:0007669"/>
    <property type="project" value="UniProtKB-KW"/>
</dbReference>
<dbReference type="PANTHER" id="PTHR37425">
    <property type="match status" value="1"/>
</dbReference>
<dbReference type="GO" id="GO:0071555">
    <property type="term" value="P:cell wall organization"/>
    <property type="evidence" value="ECO:0007669"/>
    <property type="project" value="UniProtKB-KW"/>
</dbReference>
<comment type="cofactor">
    <cofactor evidence="1">
        <name>Zn(2+)</name>
        <dbReference type="ChEBI" id="CHEBI:29105"/>
    </cofactor>
</comment>
<dbReference type="SUPFAM" id="SSF55166">
    <property type="entry name" value="Hedgehog/DD-peptidase"/>
    <property type="match status" value="1"/>
</dbReference>
<protein>
    <recommendedName>
        <fullName evidence="11">Murein endopeptidase K</fullName>
    </recommendedName>
</protein>
<dbReference type="Pfam" id="PF05951">
    <property type="entry name" value="Peptidase_M15_2"/>
    <property type="match status" value="1"/>
</dbReference>
<dbReference type="EMBL" id="VITN01000003">
    <property type="protein sequence ID" value="TWB22435.1"/>
    <property type="molecule type" value="Genomic_DNA"/>
</dbReference>
<evidence type="ECO:0000313" key="13">
    <source>
        <dbReference type="EMBL" id="TWB22435.1"/>
    </source>
</evidence>
<evidence type="ECO:0000256" key="10">
    <source>
        <dbReference type="ARBA" id="ARBA00093448"/>
    </source>
</evidence>